<dbReference type="PANTHER" id="PTHR22948">
    <property type="entry name" value="TUDOR DOMAIN CONTAINING PROTEIN"/>
    <property type="match status" value="1"/>
</dbReference>
<evidence type="ECO:0000256" key="1">
    <source>
        <dbReference type="SAM" id="SignalP"/>
    </source>
</evidence>
<feature type="signal peptide" evidence="1">
    <location>
        <begin position="1"/>
        <end position="15"/>
    </location>
</feature>
<reference evidence="3" key="2">
    <citation type="submission" date="2025-08" db="UniProtKB">
        <authorList>
            <consortium name="Ensembl"/>
        </authorList>
    </citation>
    <scope>IDENTIFICATION</scope>
</reference>
<name>A0A4W5NKB3_9TELE</name>
<keyword evidence="1" id="KW-0732">Signal</keyword>
<dbReference type="Pfam" id="PF00567">
    <property type="entry name" value="TUDOR"/>
    <property type="match status" value="1"/>
</dbReference>
<dbReference type="Proteomes" id="UP000314982">
    <property type="component" value="Unassembled WGS sequence"/>
</dbReference>
<keyword evidence="4" id="KW-1185">Reference proteome</keyword>
<dbReference type="InterPro" id="IPR050621">
    <property type="entry name" value="Tudor_domain_containing"/>
</dbReference>
<evidence type="ECO:0000259" key="2">
    <source>
        <dbReference type="Pfam" id="PF00567"/>
    </source>
</evidence>
<dbReference type="InterPro" id="IPR002999">
    <property type="entry name" value="Tudor"/>
</dbReference>
<accession>A0A4W5NKB3</accession>
<proteinExistence type="predicted"/>
<dbReference type="GeneTree" id="ENSGT00890000139482"/>
<sequence length="137" mass="15130">MFGILLFLLEGSSQALEAMEESMTTVYSQLSAQRLLPFPSAGQLAAVKVEGVVRAQVCEVMTDKVKVYYVDHGFSEVLSRTTLLELQKDFLKLPFQAATCTLAGNQVQLPFPPSLLSVATTACLLKRIRWKDELGFV</sequence>
<evidence type="ECO:0000313" key="3">
    <source>
        <dbReference type="Ensembl" id="ENSHHUP00000049624.1"/>
    </source>
</evidence>
<evidence type="ECO:0000313" key="4">
    <source>
        <dbReference type="Proteomes" id="UP000314982"/>
    </source>
</evidence>
<reference evidence="4" key="1">
    <citation type="submission" date="2018-06" db="EMBL/GenBank/DDBJ databases">
        <title>Genome assembly of Danube salmon.</title>
        <authorList>
            <person name="Macqueen D.J."/>
            <person name="Gundappa M.K."/>
        </authorList>
    </citation>
    <scope>NUCLEOTIDE SEQUENCE [LARGE SCALE GENOMIC DNA]</scope>
</reference>
<feature type="chain" id="PRO_5021433691" description="Tudor domain-containing protein" evidence="1">
    <location>
        <begin position="16"/>
        <end position="137"/>
    </location>
</feature>
<reference evidence="3" key="3">
    <citation type="submission" date="2025-09" db="UniProtKB">
        <authorList>
            <consortium name="Ensembl"/>
        </authorList>
    </citation>
    <scope>IDENTIFICATION</scope>
</reference>
<dbReference type="Gene3D" id="2.30.30.140">
    <property type="match status" value="1"/>
</dbReference>
<organism evidence="3 4">
    <name type="scientific">Hucho hucho</name>
    <name type="common">huchen</name>
    <dbReference type="NCBI Taxonomy" id="62062"/>
    <lineage>
        <taxon>Eukaryota</taxon>
        <taxon>Metazoa</taxon>
        <taxon>Chordata</taxon>
        <taxon>Craniata</taxon>
        <taxon>Vertebrata</taxon>
        <taxon>Euteleostomi</taxon>
        <taxon>Actinopterygii</taxon>
        <taxon>Neopterygii</taxon>
        <taxon>Teleostei</taxon>
        <taxon>Protacanthopterygii</taxon>
        <taxon>Salmoniformes</taxon>
        <taxon>Salmonidae</taxon>
        <taxon>Salmoninae</taxon>
        <taxon>Hucho</taxon>
    </lineage>
</organism>
<dbReference type="SUPFAM" id="SSF63748">
    <property type="entry name" value="Tudor/PWWP/MBT"/>
    <property type="match status" value="1"/>
</dbReference>
<dbReference type="STRING" id="62062.ENSHHUP00000049624"/>
<protein>
    <recommendedName>
        <fullName evidence="2">Tudor domain-containing protein</fullName>
    </recommendedName>
</protein>
<feature type="domain" description="Tudor" evidence="2">
    <location>
        <begin position="12"/>
        <end position="104"/>
    </location>
</feature>
<dbReference type="Ensembl" id="ENSHHUT00000051407.1">
    <property type="protein sequence ID" value="ENSHHUP00000049624.1"/>
    <property type="gene ID" value="ENSHHUG00000030019.1"/>
</dbReference>
<dbReference type="AlphaFoldDB" id="A0A4W5NKB3"/>
<dbReference type="PANTHER" id="PTHR22948:SF29">
    <property type="entry name" value="FI02030P-RELATED"/>
    <property type="match status" value="1"/>
</dbReference>